<sequence>MVYLQRDNLIANLGPSLMLAESAMLLDSARMSVDTGIVLLGSADPIVEHENMDTDETRSWGIDTSVVDTWLSLQLDVDDEIFDEVILSENYPKREPEQEEPRKEDRNLREFVDNDQFVENGNVHKLVQNENVQEFVQNGENQEFVQNGNVQFFLETEAVSTFFSETEAVSTFFSEEAEAISPLLTQRAAEISINQLLNEPLYVYGEGIDTKNLSDGNQIEEKTNAFQIEEQKTNDFQCCSHENNVLNYGVLPTGTDLAIESINLPFAGMYDYADCALEFKAFPAPACIKKRAKGSKNAAPPEFEIEYQSELIPTVVVPCPELINTARNDITAQQMDENRNKTVKIYNEELQSICKINRNCYLRLSLTSLQPYHNIKYEKNPNFHISRPYEPQFVRYEMDESNGLPYNPTRCGLCPYCEKITFLNLKTSSYAQHLALTHGIYTDNFLTPNPYDFGEYRLVKSGSDRITTAHENNRLGVVCPCCNQVIGTHCSQTTAKDRPLNNFLRHFRDFHRKRGKSILKAEQYEFFNRMERPNNYVYG</sequence>
<reference evidence="1" key="1">
    <citation type="submission" date="2023-04" db="EMBL/GenBank/DDBJ databases">
        <title>Draft Genome sequencing of Naganishia species isolated from polar environments using Oxford Nanopore Technology.</title>
        <authorList>
            <person name="Leo P."/>
            <person name="Venkateswaran K."/>
        </authorList>
    </citation>
    <scope>NUCLEOTIDE SEQUENCE</scope>
    <source>
        <strain evidence="1">MNA-CCFEE 5261</strain>
    </source>
</reference>
<proteinExistence type="predicted"/>
<keyword evidence="2" id="KW-1185">Reference proteome</keyword>
<accession>A0ACC2UVD4</accession>
<evidence type="ECO:0000313" key="2">
    <source>
        <dbReference type="Proteomes" id="UP001241377"/>
    </source>
</evidence>
<protein>
    <submittedName>
        <fullName evidence="1">Uncharacterized protein</fullName>
    </submittedName>
</protein>
<gene>
    <name evidence="1" type="ORF">QFC19_009413</name>
</gene>
<name>A0ACC2UVD4_9TREE</name>
<comment type="caution">
    <text evidence="1">The sequence shown here is derived from an EMBL/GenBank/DDBJ whole genome shotgun (WGS) entry which is preliminary data.</text>
</comment>
<dbReference type="Proteomes" id="UP001241377">
    <property type="component" value="Unassembled WGS sequence"/>
</dbReference>
<evidence type="ECO:0000313" key="1">
    <source>
        <dbReference type="EMBL" id="KAJ9090823.1"/>
    </source>
</evidence>
<organism evidence="1 2">
    <name type="scientific">Naganishia cerealis</name>
    <dbReference type="NCBI Taxonomy" id="610337"/>
    <lineage>
        <taxon>Eukaryota</taxon>
        <taxon>Fungi</taxon>
        <taxon>Dikarya</taxon>
        <taxon>Basidiomycota</taxon>
        <taxon>Agaricomycotina</taxon>
        <taxon>Tremellomycetes</taxon>
        <taxon>Filobasidiales</taxon>
        <taxon>Filobasidiaceae</taxon>
        <taxon>Naganishia</taxon>
    </lineage>
</organism>
<dbReference type="EMBL" id="JASBWR010000161">
    <property type="protein sequence ID" value="KAJ9090823.1"/>
    <property type="molecule type" value="Genomic_DNA"/>
</dbReference>